<dbReference type="FunFam" id="2.10.25.10:FF:000090">
    <property type="entry name" value="laminin subunit alpha"/>
    <property type="match status" value="1"/>
</dbReference>
<dbReference type="Pfam" id="PF07679">
    <property type="entry name" value="I-set"/>
    <property type="match status" value="2"/>
</dbReference>
<keyword evidence="3 13" id="KW-0732">Signal</keyword>
<dbReference type="CDD" id="cd00112">
    <property type="entry name" value="LDLa"/>
    <property type="match status" value="5"/>
</dbReference>
<evidence type="ECO:0000256" key="12">
    <source>
        <dbReference type="SAM" id="Phobius"/>
    </source>
</evidence>
<dbReference type="Pfam" id="PF00047">
    <property type="entry name" value="ig"/>
    <property type="match status" value="1"/>
</dbReference>
<comment type="caution">
    <text evidence="17">The sequence shown here is derived from an EMBL/GenBank/DDBJ whole genome shotgun (WGS) entry which is preliminary data.</text>
</comment>
<dbReference type="InterPro" id="IPR003599">
    <property type="entry name" value="Ig_sub"/>
</dbReference>
<feature type="compositionally biased region" description="Basic and acidic residues" evidence="11">
    <location>
        <begin position="2855"/>
        <end position="2864"/>
    </location>
</feature>
<dbReference type="InterPro" id="IPR002172">
    <property type="entry name" value="LDrepeatLR_classA_rpt"/>
</dbReference>
<keyword evidence="12" id="KW-0472">Membrane</keyword>
<evidence type="ECO:0000256" key="10">
    <source>
        <dbReference type="PROSITE-ProRule" id="PRU00460"/>
    </source>
</evidence>
<evidence type="ECO:0000256" key="8">
    <source>
        <dbReference type="ARBA" id="ARBA00023319"/>
    </source>
</evidence>
<dbReference type="PROSITE" id="PS01186">
    <property type="entry name" value="EGF_2"/>
    <property type="match status" value="1"/>
</dbReference>
<dbReference type="PROSITE" id="PS01248">
    <property type="entry name" value="EGF_LAM_1"/>
    <property type="match status" value="4"/>
</dbReference>
<feature type="disulfide bond" evidence="9">
    <location>
        <begin position="396"/>
        <end position="408"/>
    </location>
</feature>
<dbReference type="GO" id="GO:0005604">
    <property type="term" value="C:basement membrane"/>
    <property type="evidence" value="ECO:0007669"/>
    <property type="project" value="UniProtKB-ARBA"/>
</dbReference>
<dbReference type="InterPro" id="IPR007110">
    <property type="entry name" value="Ig-like_dom"/>
</dbReference>
<feature type="domain" description="Ig-like" evidence="15">
    <location>
        <begin position="477"/>
        <end position="559"/>
    </location>
</feature>
<evidence type="ECO:0000313" key="17">
    <source>
        <dbReference type="EMBL" id="CAG7687954.1"/>
    </source>
</evidence>
<dbReference type="PROSITE" id="PS50835">
    <property type="entry name" value="IG_LIKE"/>
    <property type="match status" value="11"/>
</dbReference>
<feature type="domain" description="Laminin IV type A" evidence="16">
    <location>
        <begin position="1008"/>
        <end position="1187"/>
    </location>
</feature>
<dbReference type="GO" id="GO:0030424">
    <property type="term" value="C:axon"/>
    <property type="evidence" value="ECO:0007669"/>
    <property type="project" value="TreeGrafter"/>
</dbReference>
<dbReference type="PROSITE" id="PS00022">
    <property type="entry name" value="EGF_1"/>
    <property type="match status" value="1"/>
</dbReference>
<feature type="domain" description="Laminin EGF-like" evidence="14">
    <location>
        <begin position="1221"/>
        <end position="1267"/>
    </location>
</feature>
<dbReference type="FunFam" id="2.10.25.10:FF:000188">
    <property type="entry name" value="Laminin subunit gamma 2"/>
    <property type="match status" value="1"/>
</dbReference>
<dbReference type="GO" id="GO:0007156">
    <property type="term" value="P:homophilic cell adhesion via plasma membrane adhesion molecules"/>
    <property type="evidence" value="ECO:0007669"/>
    <property type="project" value="TreeGrafter"/>
</dbReference>
<evidence type="ECO:0000256" key="4">
    <source>
        <dbReference type="ARBA" id="ARBA00022737"/>
    </source>
</evidence>
<dbReference type="InterPro" id="IPR056863">
    <property type="entry name" value="LMN_ATRN_NET-like_EGF"/>
</dbReference>
<feature type="domain" description="Ig-like" evidence="15">
    <location>
        <begin position="2322"/>
        <end position="2400"/>
    </location>
</feature>
<dbReference type="SMART" id="SM00180">
    <property type="entry name" value="EGF_Lam"/>
    <property type="match status" value="4"/>
</dbReference>
<evidence type="ECO:0000259" key="16">
    <source>
        <dbReference type="PROSITE" id="PS51115"/>
    </source>
</evidence>
<reference evidence="17" key="1">
    <citation type="submission" date="2021-06" db="EMBL/GenBank/DDBJ databases">
        <authorList>
            <person name="Hodson N. C."/>
            <person name="Mongue J. A."/>
            <person name="Jaron S. K."/>
        </authorList>
    </citation>
    <scope>NUCLEOTIDE SEQUENCE</scope>
</reference>
<accession>A0A8J2NPG0</accession>
<keyword evidence="12" id="KW-0812">Transmembrane</keyword>
<protein>
    <recommendedName>
        <fullName evidence="19">Basement membrane-specific heparan sulfate proteoglycan core protein</fullName>
    </recommendedName>
</protein>
<keyword evidence="7 10" id="KW-0424">Laminin EGF-like domain</keyword>
<feature type="domain" description="Ig-like" evidence="15">
    <location>
        <begin position="1723"/>
        <end position="1806"/>
    </location>
</feature>
<dbReference type="Pfam" id="PF00057">
    <property type="entry name" value="Ldl_recept_a"/>
    <property type="match status" value="5"/>
</dbReference>
<feature type="disulfide bond" evidence="9">
    <location>
        <begin position="375"/>
        <end position="390"/>
    </location>
</feature>
<dbReference type="PROSITE" id="PS50068">
    <property type="entry name" value="LDLRA_2"/>
    <property type="match status" value="5"/>
</dbReference>
<feature type="domain" description="Laminin IV type A" evidence="16">
    <location>
        <begin position="1354"/>
        <end position="1544"/>
    </location>
</feature>
<dbReference type="GO" id="GO:0008046">
    <property type="term" value="F:axon guidance receptor activity"/>
    <property type="evidence" value="ECO:0007669"/>
    <property type="project" value="TreeGrafter"/>
</dbReference>
<dbReference type="SMART" id="SM00408">
    <property type="entry name" value="IGc2"/>
    <property type="match status" value="11"/>
</dbReference>
<comment type="caution">
    <text evidence="10">Lacks conserved residue(s) required for the propagation of feature annotation.</text>
</comment>
<dbReference type="PANTHER" id="PTHR45080:SF8">
    <property type="entry name" value="IG-LIKE DOMAIN-CONTAINING PROTEIN"/>
    <property type="match status" value="1"/>
</dbReference>
<evidence type="ECO:0000256" key="3">
    <source>
        <dbReference type="ARBA" id="ARBA00022729"/>
    </source>
</evidence>
<dbReference type="Proteomes" id="UP000708208">
    <property type="component" value="Unassembled WGS sequence"/>
</dbReference>
<dbReference type="InterPro" id="IPR050958">
    <property type="entry name" value="Cell_Adh-Cytoskel_Orgn"/>
</dbReference>
<feature type="signal peptide" evidence="13">
    <location>
        <begin position="1"/>
        <end position="18"/>
    </location>
</feature>
<dbReference type="GO" id="GO:0005576">
    <property type="term" value="C:extracellular region"/>
    <property type="evidence" value="ECO:0007669"/>
    <property type="project" value="UniProtKB-SubCell"/>
</dbReference>
<evidence type="ECO:0000256" key="1">
    <source>
        <dbReference type="ARBA" id="ARBA00004613"/>
    </source>
</evidence>
<feature type="domain" description="Ig-like" evidence="15">
    <location>
        <begin position="1914"/>
        <end position="1998"/>
    </location>
</feature>
<keyword evidence="18" id="KW-1185">Reference proteome</keyword>
<feature type="compositionally biased region" description="Low complexity" evidence="11">
    <location>
        <begin position="105"/>
        <end position="120"/>
    </location>
</feature>
<dbReference type="CDD" id="cd00055">
    <property type="entry name" value="EGF_Lam"/>
    <property type="match status" value="5"/>
</dbReference>
<name>A0A8J2NPG0_9HEXA</name>
<dbReference type="SMART" id="SM00409">
    <property type="entry name" value="IG"/>
    <property type="match status" value="11"/>
</dbReference>
<feature type="chain" id="PRO_5035298368" description="Basement membrane-specific heparan sulfate proteoglycan core protein" evidence="13">
    <location>
        <begin position="19"/>
        <end position="3631"/>
    </location>
</feature>
<organism evidence="17 18">
    <name type="scientific">Allacma fusca</name>
    <dbReference type="NCBI Taxonomy" id="39272"/>
    <lineage>
        <taxon>Eukaryota</taxon>
        <taxon>Metazoa</taxon>
        <taxon>Ecdysozoa</taxon>
        <taxon>Arthropoda</taxon>
        <taxon>Hexapoda</taxon>
        <taxon>Collembola</taxon>
        <taxon>Symphypleona</taxon>
        <taxon>Sminthuridae</taxon>
        <taxon>Allacma</taxon>
    </lineage>
</organism>
<dbReference type="InterPro" id="IPR023415">
    <property type="entry name" value="LDLR_class-A_CS"/>
</dbReference>
<comment type="subcellular location">
    <subcellularLocation>
        <location evidence="1">Secreted</location>
    </subcellularLocation>
</comment>
<feature type="disulfide bond" evidence="9">
    <location>
        <begin position="415"/>
        <end position="430"/>
    </location>
</feature>
<dbReference type="Pfam" id="PF00052">
    <property type="entry name" value="Laminin_B"/>
    <property type="match status" value="3"/>
</dbReference>
<evidence type="ECO:0000259" key="14">
    <source>
        <dbReference type="PROSITE" id="PS50027"/>
    </source>
</evidence>
<feature type="domain" description="Ig-like" evidence="15">
    <location>
        <begin position="2094"/>
        <end position="2183"/>
    </location>
</feature>
<feature type="disulfide bond" evidence="9">
    <location>
        <begin position="356"/>
        <end position="368"/>
    </location>
</feature>
<feature type="domain" description="Laminin IV type A" evidence="16">
    <location>
        <begin position="641"/>
        <end position="819"/>
    </location>
</feature>
<dbReference type="PANTHER" id="PTHR45080">
    <property type="entry name" value="CONTACTIN 5"/>
    <property type="match status" value="1"/>
</dbReference>
<dbReference type="OrthoDB" id="10055367at2759"/>
<feature type="domain" description="Ig-like" evidence="15">
    <location>
        <begin position="2227"/>
        <end position="2310"/>
    </location>
</feature>
<evidence type="ECO:0000256" key="2">
    <source>
        <dbReference type="ARBA" id="ARBA00022525"/>
    </source>
</evidence>
<dbReference type="SMART" id="SM00281">
    <property type="entry name" value="LamB"/>
    <property type="match status" value="3"/>
</dbReference>
<dbReference type="FunFam" id="2.60.40.10:FF:000032">
    <property type="entry name" value="palladin isoform X1"/>
    <property type="match status" value="3"/>
</dbReference>
<evidence type="ECO:0008006" key="19">
    <source>
        <dbReference type="Google" id="ProtNLM"/>
    </source>
</evidence>
<evidence type="ECO:0000313" key="18">
    <source>
        <dbReference type="Proteomes" id="UP000708208"/>
    </source>
</evidence>
<feature type="transmembrane region" description="Helical" evidence="12">
    <location>
        <begin position="3607"/>
        <end position="3628"/>
    </location>
</feature>
<evidence type="ECO:0000256" key="7">
    <source>
        <dbReference type="ARBA" id="ARBA00023292"/>
    </source>
</evidence>
<dbReference type="InterPro" id="IPR000742">
    <property type="entry name" value="EGF"/>
</dbReference>
<proteinExistence type="predicted"/>
<evidence type="ECO:0000259" key="15">
    <source>
        <dbReference type="PROSITE" id="PS50835"/>
    </source>
</evidence>
<feature type="domain" description="Ig-like" evidence="15">
    <location>
        <begin position="2408"/>
        <end position="2498"/>
    </location>
</feature>
<feature type="disulfide bond" evidence="9">
    <location>
        <begin position="459"/>
        <end position="474"/>
    </location>
</feature>
<dbReference type="Pfam" id="PF13927">
    <property type="entry name" value="Ig_3"/>
    <property type="match status" value="5"/>
</dbReference>
<dbReference type="EMBL" id="CAJVCH010019939">
    <property type="protein sequence ID" value="CAG7687954.1"/>
    <property type="molecule type" value="Genomic_DNA"/>
</dbReference>
<feature type="region of interest" description="Disordered" evidence="11">
    <location>
        <begin position="3278"/>
        <end position="3298"/>
    </location>
</feature>
<feature type="disulfide bond" evidence="9">
    <location>
        <begin position="363"/>
        <end position="381"/>
    </location>
</feature>
<dbReference type="Pfam" id="PF24973">
    <property type="entry name" value="EGF_LMN_ATRN"/>
    <property type="match status" value="1"/>
</dbReference>
<dbReference type="FunFam" id="4.10.400.10:FF:000044">
    <property type="entry name" value="Basement membrane-specific heparan sulfate proteoglycan core protein"/>
    <property type="match status" value="1"/>
</dbReference>
<dbReference type="PROSITE" id="PS51115">
    <property type="entry name" value="LAMININ_IVA"/>
    <property type="match status" value="3"/>
</dbReference>
<evidence type="ECO:0000256" key="13">
    <source>
        <dbReference type="SAM" id="SignalP"/>
    </source>
</evidence>
<sequence length="3631" mass="397001">MRVLFVLKIFVCVQFVSPYILQHPPEKPESDLIFDEDDVNSIRNQVKTNVEKYTDDSTQSKNAIRPRRATRNWGESEDEDSFSEEYETYDAKSDSGNQIDSFGPSKSKSASNNYISNSINHFHDHAAPTAKKSHVSDSDDEDLVGPGSGAGTDQDERTYVAAPTSSTNTNTKCNVNEFRCHVSGRCIDLQLRCDWIPDCGPDDNSDELNCSQNIICPSDQFACEGGSKCIPLSARCDGHYDCADFSDEDCGNGKGPFLELKPHPALQTVRQGNEVVFQCRDESLKRAHVRWARGNGLPLPPGSRDDNGRLEIPNVALDDTGTFVCEATDYPASTPGARASVYLRVESNQLRPPTACAAHEATCTNGECIDKSMVCDGDKDCSDGSDEIRCGKRDDCEPNELRCSNKRCIPKTWRCDGDNDCGDNTDELSCTPPPPGSPCRYDEFTCTTGNQCVSKMFHCDKENDCTDHSDEVGCSKPVIQRPPLPLVTLDAGDVFNISCSALGNPMPEIVWRLNWGHIPDKCTTSSVNGQGVLTCPKIELADQGAYSCESINSLGSTFAIPDCILVVKSTSTVCSPGTFNDLATTPEECTPCFCFGHSSTCDSSGLYLADLPNPGIGFGLVGVSQDLRTGKVKIQDGDSGTNLPSVVLRTVRPNVVQASSLNTKGTGIIATDVISYVNLSPSYAGNFLKSYSGNLRYTLKFSAQGDYLYAPDVIISGNNVTLMWFGGEMGPDQEHAIEVRYWPGKWYKRMHARSGSTTVEGIHAASREEIMQVLANVEYILIRAQYDKGSPVETTMSRIRMESASVSNSGRGQAIHIEKCRCPPGYSGLSCNECAPEYERKHSGPWIGICTRTASEYKELSCPEGYYFELGQCKVCPCPEYGKSFGKSCFKADDGEVTCNCVEGHAGRTCQQCSHGYLPNPNYPHDCRLSATQCDVSGSVPGAFDHKTGRCICKDQATGPLCNECKPNAFHLSKDNLHGCTSCFCMGITSQCSSSNWYRTQETANFVQNSYGFTLVDEAKRNVIRDGYSVDQYTRELGFKEFHRYLPEIYYWQLPYNFLGDKITSYGGNLNYTIRYIPAPGGHNSLNSAADVEISGNNVTLLYFSKIPVPANSREIMSVPLLEQYWQRQDGQLASRELLLMALANIDALLIKATYTTSTREAHLSDVILDYAVSHNTGQDLAHTVEQCACPQGYMGSSCQECAFGYTRILRGLYLGHCVPCFCNGYSNECNPKTGVCQNCRGNTTGDFCEQCDRGYMADPRTGGCILEIGPVPLRDANCTCDARGSHRPGCPDGRNCLCKGNVEGRTCSLCRPSTFALQENNPQGCLQCYCSRVSKECSSATLYRHSIDSEMIPEIQGFTLTNGNGKILKDIAVNQNSEESGMRPSSSSKSERWFWSLPSKFTGNRITSYGGKLRATRMYYIRPGGGSRKVVQGDLLRVTEDIDVMLVGNNGVSLFRALNDSLLPGQEVRLEVPLEETAGWRHLEGSSNPANREDIMEVLSDLKAILIRASFTDGMVAASINSVSLEDAVRQYTPNGVVMEVEECQCPVGYGGLSCESCSVGYYRNPKDNSRGVPGGSCQACPCSHNSESCRLEFGRPICICRAGFSGPKCEVRDGEPSNILLPQVSISGPTLQTVPVGGSVTLRCEGESHNGAGVKVIWSRENGVISTRARDNGLGALTLDEVLPSDSGTYLCNATDDYGFTVVTVVLTIIEEEFYNFPTPPKVSIRPLNLTVQRGYPARITCTAIGNPTPSISWTRGRTGILPPHVSIENGDLVIPSTRKSDQAEYFCTARNPAGIDTGSASLRIKEEEDVAPIIAPSTDFTVTATPSKYETRPGKIVHFRCTTSENDTRIEWTKLSEPLPLSATQSPDGSLNIFFVRDSDSGIYICTATSSSGKIAESQISLAVFQTSTPPDARIEPERQTVEQGKPFEIICIISGNPTPTIEWTKVGSDLPSTLSASDEVLRIPSAQVSDRGVYVCTVENSAGRASASTIVEVNPREEPQIDIYPSPRQTIIQNGSALFQCRVLAGIPPPVVSWSRANGQLMPANVEEIQSGVLQFNGVTGDEGGQYRCNAVSEAGSATAIATLVIQYPPKVFITPNTSLRVRKGESVRLQCRAEGDPFPSVTWKRLQNTEDDWIELPSSALSPPQMPTFEIQNIVKSDEGYYSCVASNDVGVDQEVLQLLVEELSEPLYSTIPQSSSHTKDEEIPRILEGSRTISNCIQSPPRIVVQPVRQFVRVGDVVRFECLASGDPPITTSWSRVDRKPLPFHAVLRGSQLMFRGIQVSDAGRYACLARNSGGTAESVAEVVVNSEDGPPIPRPQLTVSEKTGYAGSSIDLFCLSTNDIVTWTKEGAESLPRTAIPLGSRLKFIDLQMSDSGRYVCETDEGSEIVVLTVEAAPSAVRFSPSGTQIQVSIPEVVVETGSSVTFRCQGNFPQNGVQVRMLWSKENDVLPTERVHDIGSGLLAIEKVQPSDSGTYVCSVTDGYNLSTDRIMLAISEEKNDNCIKTKFEEADVEVLQSSMKLESLLSRESRNNVVNSLVRFYYRIEDLIEENGRSAQVFEKAAEEGSLFTESDSELLQSATSIQTIISEDGLKQILNLLTRIYYFIRSIVNEVLGNLETLRKQATEMETMFTEGDLKMIQSVRDSENIFSREGMTSLLNLVMRSYFFMGEIIEMELNKVGEIQGDEKNLEDILYEGYDLFGSVSSSEDVLSRYSLSKFINFFLRVPDVVLDEIRGTDSNVNLGVEGTENIQDHDDNATSLQSETEFERIFSRRVSALTVKIFNFLRRIFERHCQEIVDVSNMQSCKSTTITSENSTAETVTATTVESDRNGTKLESTDTKGMAVTTSKSQPTKEIESDISESREIPENIAKGVNKTTAVEEHETVQETQIEDSGEIHSQGAKSHGVKEIEHNVEHTEIIEEEIEETVNQPAKGSKVKGEGVVNETVEIAGGTFGGENITDYDEYYDEEIETGKVVKNRTKVTTGTITNVTIVQNQVDEEIEEYDYEEVGTNLGENLEGESKGISKGVRKVKKVKVKGNATGTVDSFGVGVKNNTLEETVYYDEETQGRKKGHGATKNITQQLDLDFPDAFEEEEEIEEVIYTNGTTRKKSKGQQAVNQTVEVSGGGFQGAGGNATDILYYDEESEGETHHGRRIVRKRTKHVNVTKIVVPNVPSVKNQVNKQVGGVFNFDGGSGNEDTEHSEVVEEESYDISGNGTTKRTRIIGHGGGHSSVTIVEKASKGGGVNGNTEHIENIEYYDEEVEESQNGQKAVKNIRKKGGAKNPQGSIVEGHEETISESGAKKNIKGQWAVNDTTVAGGNVVKGVVGGNDGLAQEYEYYDEEIEENVGGQRVPKNKRKNNSSTNSPDVIYEGSDEIIYENAARKKSKGRQSVNRTVIVDGEVERLGHKNDENIEETDYYDEEIQEISHGSHTVKKTSVKKGTSKGTVTKVSEGKSTVQIVGPGLVTNVPGNVDQVIEYYDEETEPVSTVVKTKIKELAHGSLGNGAKVKHQSAFHTTAGVTVGGGQILDDNDQYVEVSEEIQQDEAIAGGKSPGYVLGEFRSFGGDGTQSQNNGDPQDAGVVQENGPALLQTGAPFEGIHYGNILILCVLIVVLIVVAKVVFMFFKDQ</sequence>
<dbReference type="InterPro" id="IPR002049">
    <property type="entry name" value="LE_dom"/>
</dbReference>
<feature type="disulfide bond" evidence="10">
    <location>
        <begin position="1240"/>
        <end position="1249"/>
    </location>
</feature>
<dbReference type="InterPro" id="IPR000034">
    <property type="entry name" value="Laminin_IV"/>
</dbReference>
<dbReference type="Pfam" id="PF00053">
    <property type="entry name" value="EGF_laminin"/>
    <property type="match status" value="6"/>
</dbReference>
<feature type="compositionally biased region" description="Acidic residues" evidence="11">
    <location>
        <begin position="75"/>
        <end position="88"/>
    </location>
</feature>
<dbReference type="InterPro" id="IPR003598">
    <property type="entry name" value="Ig_sub2"/>
</dbReference>
<gene>
    <name evidence="17" type="ORF">AFUS01_LOCUS3324</name>
</gene>
<feature type="domain" description="Ig-like" evidence="15">
    <location>
        <begin position="1624"/>
        <end position="1710"/>
    </location>
</feature>
<dbReference type="Pfam" id="PF13895">
    <property type="entry name" value="Ig_2"/>
    <property type="match status" value="1"/>
</dbReference>
<feature type="region of interest" description="Disordered" evidence="11">
    <location>
        <begin position="3347"/>
        <end position="3371"/>
    </location>
</feature>
<feature type="domain" description="Ig-like" evidence="15">
    <location>
        <begin position="1815"/>
        <end position="1904"/>
    </location>
</feature>
<feature type="disulfide bond" evidence="9">
    <location>
        <begin position="403"/>
        <end position="421"/>
    </location>
</feature>
<dbReference type="GO" id="GO:0043025">
    <property type="term" value="C:neuronal cell body"/>
    <property type="evidence" value="ECO:0007669"/>
    <property type="project" value="TreeGrafter"/>
</dbReference>
<dbReference type="SMART" id="SM00181">
    <property type="entry name" value="EGF"/>
    <property type="match status" value="3"/>
</dbReference>
<dbReference type="InterPro" id="IPR013098">
    <property type="entry name" value="Ig_I-set"/>
</dbReference>
<keyword evidence="5 10" id="KW-1015">Disulfide bond</keyword>
<dbReference type="GO" id="GO:0005886">
    <property type="term" value="C:plasma membrane"/>
    <property type="evidence" value="ECO:0007669"/>
    <property type="project" value="TreeGrafter"/>
</dbReference>
<dbReference type="PROSITE" id="PS50027">
    <property type="entry name" value="EGF_LAM_2"/>
    <property type="match status" value="1"/>
</dbReference>
<keyword evidence="6" id="KW-0325">Glycoprotein</keyword>
<keyword evidence="8" id="KW-0393">Immunoglobulin domain</keyword>
<evidence type="ECO:0000256" key="11">
    <source>
        <dbReference type="SAM" id="MobiDB-lite"/>
    </source>
</evidence>
<feature type="region of interest" description="Disordered" evidence="11">
    <location>
        <begin position="2821"/>
        <end position="2864"/>
    </location>
</feature>
<keyword evidence="12" id="KW-1133">Transmembrane helix</keyword>
<feature type="domain" description="Ig-like" evidence="15">
    <location>
        <begin position="2003"/>
        <end position="2089"/>
    </location>
</feature>
<evidence type="ECO:0000256" key="5">
    <source>
        <dbReference type="ARBA" id="ARBA00023157"/>
    </source>
</evidence>
<feature type="region of interest" description="Disordered" evidence="11">
    <location>
        <begin position="3193"/>
        <end position="3232"/>
    </location>
</feature>
<dbReference type="GO" id="GO:0048513">
    <property type="term" value="P:animal organ development"/>
    <property type="evidence" value="ECO:0007669"/>
    <property type="project" value="UniProtKB-ARBA"/>
</dbReference>
<dbReference type="SMART" id="SM00192">
    <property type="entry name" value="LDLa"/>
    <property type="match status" value="5"/>
</dbReference>
<dbReference type="InterPro" id="IPR013151">
    <property type="entry name" value="Immunoglobulin_dom"/>
</dbReference>
<dbReference type="PROSITE" id="PS01209">
    <property type="entry name" value="LDLRA_1"/>
    <property type="match status" value="3"/>
</dbReference>
<feature type="region of interest" description="Disordered" evidence="11">
    <location>
        <begin position="52"/>
        <end position="166"/>
    </location>
</feature>
<feature type="region of interest" description="Disordered" evidence="11">
    <location>
        <begin position="2890"/>
        <end position="2909"/>
    </location>
</feature>
<keyword evidence="4" id="KW-0677">Repeat</keyword>
<feature type="compositionally biased region" description="Basic and acidic residues" evidence="11">
    <location>
        <begin position="2830"/>
        <end position="2842"/>
    </location>
</feature>
<dbReference type="GO" id="GO:0050808">
    <property type="term" value="P:synapse organization"/>
    <property type="evidence" value="ECO:0007669"/>
    <property type="project" value="TreeGrafter"/>
</dbReference>
<feature type="domain" description="Ig-like" evidence="15">
    <location>
        <begin position="256"/>
        <end position="344"/>
    </location>
</feature>
<evidence type="ECO:0000256" key="6">
    <source>
        <dbReference type="ARBA" id="ARBA00023180"/>
    </source>
</evidence>
<dbReference type="CDD" id="cd00096">
    <property type="entry name" value="Ig"/>
    <property type="match status" value="1"/>
</dbReference>
<evidence type="ECO:0000256" key="9">
    <source>
        <dbReference type="PROSITE-ProRule" id="PRU00124"/>
    </source>
</evidence>
<keyword evidence="2" id="KW-0964">Secreted</keyword>